<sequence length="238" mass="26766">MENKLNILVIGLGVIGTTYGYIFSKAGHNVEHYVRKTSKNYNVDKLNVEILDGRFESKGKQSQDTYVINKASKEVYDFIFVAIPSGNIESVTEVLDKEEIKGTIILACGIWENHDYVKNLMVKKDYILGYPVAGGNIDNGTLNCCVFDHFMLESKEKSHISNYDELLGLFSSSNIKLEHPYDMLEWIWLHMAINAGVVSVAGKYGDINNVSESAEKLMNSTKKVIGSGKIYQRNFKNC</sequence>
<dbReference type="GO" id="GO:0008677">
    <property type="term" value="F:2-dehydropantoate 2-reductase activity"/>
    <property type="evidence" value="ECO:0007669"/>
    <property type="project" value="UniProtKB-EC"/>
</dbReference>
<feature type="domain" description="Ketopantoate reductase N-terminal" evidence="1">
    <location>
        <begin position="7"/>
        <end position="95"/>
    </location>
</feature>
<dbReference type="SUPFAM" id="SSF51735">
    <property type="entry name" value="NAD(P)-binding Rossmann-fold domains"/>
    <property type="match status" value="1"/>
</dbReference>
<accession>A0A2S1TYY8</accession>
<evidence type="ECO:0000259" key="1">
    <source>
        <dbReference type="Pfam" id="PF02558"/>
    </source>
</evidence>
<reference evidence="2" key="1">
    <citation type="submission" date="2018-03" db="EMBL/GenBank/DDBJ databases">
        <title>Horizontal gene transfer is an indispensable driver in forging the evolution of the Neocallimastigomycota as a distinct gut-dwelling fungal lineage.</title>
        <authorList>
            <person name="Murphy C.L."/>
            <person name="Youssef N.H."/>
            <person name="Elshahed M.S."/>
        </authorList>
    </citation>
    <scope>NUCLEOTIDE SEQUENCE</scope>
    <source>
        <strain evidence="2">A2</strain>
    </source>
</reference>
<dbReference type="InterPro" id="IPR036291">
    <property type="entry name" value="NAD(P)-bd_dom_sf"/>
</dbReference>
<dbReference type="EMBL" id="MH043709">
    <property type="protein sequence ID" value="AWI66863.1"/>
    <property type="molecule type" value="mRNA"/>
</dbReference>
<organism evidence="2">
    <name type="scientific">Piromyces sp</name>
    <dbReference type="NCBI Taxonomy" id="45796"/>
    <lineage>
        <taxon>Eukaryota</taxon>
        <taxon>Fungi</taxon>
        <taxon>Fungi incertae sedis</taxon>
        <taxon>Chytridiomycota</taxon>
        <taxon>Chytridiomycota incertae sedis</taxon>
        <taxon>Neocallimastigomycetes</taxon>
        <taxon>Neocallimastigales</taxon>
        <taxon>Neocallimastigaceae</taxon>
        <taxon>Piromyces</taxon>
    </lineage>
</organism>
<dbReference type="Gene3D" id="3.40.50.720">
    <property type="entry name" value="NAD(P)-binding Rossmann-like Domain"/>
    <property type="match status" value="1"/>
</dbReference>
<evidence type="ECO:0000313" key="2">
    <source>
        <dbReference type="EMBL" id="AWI66863.1"/>
    </source>
</evidence>
<protein>
    <submittedName>
        <fullName evidence="2">2-dehydropantoate 2-reductase</fullName>
        <ecNumber evidence="2">1.1.1.169</ecNumber>
    </submittedName>
</protein>
<dbReference type="EC" id="1.1.1.169" evidence="2"/>
<dbReference type="AlphaFoldDB" id="A0A2S1TYY8"/>
<keyword evidence="2" id="KW-0560">Oxidoreductase</keyword>
<dbReference type="InterPro" id="IPR013332">
    <property type="entry name" value="KPR_N"/>
</dbReference>
<name>A0A2S1TYY8_PIRSP</name>
<proteinExistence type="evidence at transcript level"/>
<dbReference type="Pfam" id="PF02558">
    <property type="entry name" value="ApbA"/>
    <property type="match status" value="1"/>
</dbReference>